<evidence type="ECO:0000313" key="5">
    <source>
        <dbReference type="Proteomes" id="UP000242791"/>
    </source>
</evidence>
<dbReference type="PANTHER" id="PTHR43283:SF17">
    <property type="entry name" value="(LOVD), PUTATIVE (AFU_ORTHOLOGUE AFUA_5G00920)-RELATED"/>
    <property type="match status" value="1"/>
</dbReference>
<comment type="similarity">
    <text evidence="1">Belongs to the class-A beta-lactamase family.</text>
</comment>
<evidence type="ECO:0000256" key="2">
    <source>
        <dbReference type="ARBA" id="ARBA00022801"/>
    </source>
</evidence>
<gene>
    <name evidence="4" type="ORF">ACJ73_02030</name>
</gene>
<dbReference type="InterPro" id="IPR050789">
    <property type="entry name" value="Diverse_Enzym_Activities"/>
</dbReference>
<reference evidence="4 5" key="1">
    <citation type="submission" date="2015-08" db="EMBL/GenBank/DDBJ databases">
        <title>Emmonsia species relationships and genome sequence.</title>
        <authorList>
            <person name="Cuomo C.A."/>
            <person name="Schwartz I.S."/>
            <person name="Kenyon C."/>
            <person name="De Hoog G.S."/>
            <person name="Govender N.P."/>
            <person name="Botha A."/>
            <person name="Moreno L."/>
            <person name="De Vries M."/>
            <person name="Munoz J.F."/>
            <person name="Stielow J.B."/>
        </authorList>
    </citation>
    <scope>NUCLEOTIDE SEQUENCE [LARGE SCALE GENOMIC DNA]</scope>
    <source>
        <strain evidence="4 5">EI222</strain>
    </source>
</reference>
<keyword evidence="2" id="KW-0378">Hydrolase</keyword>
<feature type="domain" description="Beta-lactamase-related" evidence="3">
    <location>
        <begin position="17"/>
        <end position="374"/>
    </location>
</feature>
<dbReference type="STRING" id="1658174.A0A1J9RDC5"/>
<dbReference type="InterPro" id="IPR001466">
    <property type="entry name" value="Beta-lactam-related"/>
</dbReference>
<comment type="caution">
    <text evidence="4">The sequence shown here is derived from an EMBL/GenBank/DDBJ whole genome shotgun (WGS) entry which is preliminary data.</text>
</comment>
<dbReference type="SUPFAM" id="SSF56601">
    <property type="entry name" value="beta-lactamase/transpeptidase-like"/>
    <property type="match status" value="1"/>
</dbReference>
<accession>A0A1J9RDC5</accession>
<dbReference type="AlphaFoldDB" id="A0A1J9RDC5"/>
<evidence type="ECO:0000259" key="3">
    <source>
        <dbReference type="Pfam" id="PF00144"/>
    </source>
</evidence>
<dbReference type="GO" id="GO:0016787">
    <property type="term" value="F:hydrolase activity"/>
    <property type="evidence" value="ECO:0007669"/>
    <property type="project" value="UniProtKB-KW"/>
</dbReference>
<protein>
    <recommendedName>
        <fullName evidence="3">Beta-lactamase-related domain-containing protein</fullName>
    </recommendedName>
</protein>
<dbReference type="VEuPathDB" id="FungiDB:ACJ73_02030"/>
<dbReference type="InterPro" id="IPR012338">
    <property type="entry name" value="Beta-lactam/transpept-like"/>
</dbReference>
<dbReference type="Pfam" id="PF00144">
    <property type="entry name" value="Beta-lactamase"/>
    <property type="match status" value="1"/>
</dbReference>
<dbReference type="Gene3D" id="3.40.710.10">
    <property type="entry name" value="DD-peptidase/beta-lactamase superfamily"/>
    <property type="match status" value="1"/>
</dbReference>
<proteinExistence type="inferred from homology"/>
<keyword evidence="5" id="KW-1185">Reference proteome</keyword>
<dbReference type="PANTHER" id="PTHR43283">
    <property type="entry name" value="BETA-LACTAMASE-RELATED"/>
    <property type="match status" value="1"/>
</dbReference>
<evidence type="ECO:0000313" key="4">
    <source>
        <dbReference type="EMBL" id="OJD26591.1"/>
    </source>
</evidence>
<name>A0A1J9RDC5_9EURO</name>
<organism evidence="4 5">
    <name type="scientific">Blastomyces percursus</name>
    <dbReference type="NCBI Taxonomy" id="1658174"/>
    <lineage>
        <taxon>Eukaryota</taxon>
        <taxon>Fungi</taxon>
        <taxon>Dikarya</taxon>
        <taxon>Ascomycota</taxon>
        <taxon>Pezizomycotina</taxon>
        <taxon>Eurotiomycetes</taxon>
        <taxon>Eurotiomycetidae</taxon>
        <taxon>Onygenales</taxon>
        <taxon>Ajellomycetaceae</taxon>
        <taxon>Blastomyces</taxon>
    </lineage>
</organism>
<dbReference type="EMBL" id="LGTZ01000203">
    <property type="protein sequence ID" value="OJD26591.1"/>
    <property type="molecule type" value="Genomic_DNA"/>
</dbReference>
<evidence type="ECO:0000256" key="1">
    <source>
        <dbReference type="ARBA" id="ARBA00009009"/>
    </source>
</evidence>
<dbReference type="Proteomes" id="UP000242791">
    <property type="component" value="Unassembled WGS sequence"/>
</dbReference>
<dbReference type="OrthoDB" id="428260at2759"/>
<sequence>MEAFNRIARCLTADGPDRVLPGVALIAADKNDQVLTTTKKGNTLYSESFGFTDEGPFTVHTPLWFASCSKLVTSIALFQCVEKGLIDLDEHVERILPELADPDILHGFDEGTGEPLIKKAEKKITYRHLLSHTSGLGYDTWHPPLIKWREATKTKPVTGRVPVEKLIYPLLFEPGEGWNYGAGIDWAGKAVERLHGGIKLEEYFRAHIFEPLGMEHTTLRPSQSSHMLATKAESTARASTGELIPTPAETQPNLKPADDFGGHGLWSTAAEYIKLLSSILKDDGKLLSSATLSTFFEPQLHDNSHLLQYMHSGRTEMAMTNGVPGNGTWNHSLGGLLVTEDIPNRRLKGTMNWHGLDNTYWWVDRERGTCGLSATQLAGYGDAEAVSLFSKFEAMIFKHSGA</sequence>